<feature type="transmembrane region" description="Helical" evidence="8">
    <location>
        <begin position="199"/>
        <end position="218"/>
    </location>
</feature>
<protein>
    <recommendedName>
        <fullName evidence="8">Probable membrane transporter protein</fullName>
    </recommendedName>
</protein>
<dbReference type="PANTHER" id="PTHR30269">
    <property type="entry name" value="TRANSMEMBRANE PROTEIN YFCA"/>
    <property type="match status" value="1"/>
</dbReference>
<reference evidence="11 12" key="1">
    <citation type="submission" date="2016-04" db="EMBL/GenBank/DDBJ databases">
        <title>Reclassification of Paraburkholderia panaciterrae (Farh et al. 2015) Dobritsa &amp; Samadpour 2016 as a later homotypic synonym of Paraburkholderia ginsengiterrae (Farh et al. 2015) Dobritsa &amp; Samadpour 2016.</title>
        <authorList>
            <person name="Dobritsa A.P."/>
            <person name="Kutumbaka K."/>
            <person name="Samadpour M."/>
        </authorList>
    </citation>
    <scope>NUCLEOTIDE SEQUENCE [LARGE SCALE GENOMIC DNA]</scope>
    <source>
        <strain evidence="10 12">DCY85</strain>
        <strain evidence="9 11">DCY85-1</strain>
    </source>
</reference>
<accession>A0A1A9N7T1</accession>
<name>A0A1A9N7T1_9BURK</name>
<dbReference type="GO" id="GO:0005886">
    <property type="term" value="C:plasma membrane"/>
    <property type="evidence" value="ECO:0007669"/>
    <property type="project" value="UniProtKB-SubCell"/>
</dbReference>
<evidence type="ECO:0000256" key="3">
    <source>
        <dbReference type="ARBA" id="ARBA00022448"/>
    </source>
</evidence>
<evidence type="ECO:0000313" key="10">
    <source>
        <dbReference type="EMBL" id="OAJ60187.1"/>
    </source>
</evidence>
<feature type="transmembrane region" description="Helical" evidence="8">
    <location>
        <begin position="44"/>
        <end position="63"/>
    </location>
</feature>
<evidence type="ECO:0000313" key="11">
    <source>
        <dbReference type="Proteomes" id="UP000077961"/>
    </source>
</evidence>
<dbReference type="InterPro" id="IPR052017">
    <property type="entry name" value="TSUP"/>
</dbReference>
<dbReference type="PANTHER" id="PTHR30269:SF37">
    <property type="entry name" value="MEMBRANE TRANSPORTER PROTEIN"/>
    <property type="match status" value="1"/>
</dbReference>
<evidence type="ECO:0000256" key="1">
    <source>
        <dbReference type="ARBA" id="ARBA00004651"/>
    </source>
</evidence>
<organism evidence="10 12">
    <name type="scientific">Paraburkholderia ginsengiterrae</name>
    <dbReference type="NCBI Taxonomy" id="1462993"/>
    <lineage>
        <taxon>Bacteria</taxon>
        <taxon>Pseudomonadati</taxon>
        <taxon>Pseudomonadota</taxon>
        <taxon>Betaproteobacteria</taxon>
        <taxon>Burkholderiales</taxon>
        <taxon>Burkholderiaceae</taxon>
        <taxon>Paraburkholderia</taxon>
    </lineage>
</organism>
<feature type="transmembrane region" description="Helical" evidence="8">
    <location>
        <begin position="83"/>
        <end position="101"/>
    </location>
</feature>
<evidence type="ECO:0000256" key="7">
    <source>
        <dbReference type="ARBA" id="ARBA00023136"/>
    </source>
</evidence>
<dbReference type="AlphaFoldDB" id="A0A1A9N7T1"/>
<comment type="caution">
    <text evidence="10">The sequence shown here is derived from an EMBL/GenBank/DDBJ whole genome shotgun (WGS) entry which is preliminary data.</text>
</comment>
<sequence length="249" mass="25851">MNFADFADLTGNPAILGCLALITIVAGMAKGLTGFGGALVMAPLFGLLIPAPEAGVLIVLIHFTTSLQGVRSWAGAARWRKVIPLALVAMGCTAVTTHWMASESAADIRRLVAVAVLASTVMHIRGWRWLHDSGWRPTFTAGAMSGALTALGGIGGPPAVYYLNRIGQGAALRANLLAYFAVLYVGVVALLVGEHQVHAPQLSSTALLVPVFALGVAAGERLGKRLPLRGLERLVSGLLLCSGLVALLT</sequence>
<feature type="transmembrane region" description="Helical" evidence="8">
    <location>
        <begin position="12"/>
        <end position="32"/>
    </location>
</feature>
<keyword evidence="6 8" id="KW-1133">Transmembrane helix</keyword>
<dbReference type="Proteomes" id="UP000078116">
    <property type="component" value="Unassembled WGS sequence"/>
</dbReference>
<dbReference type="EMBL" id="LXKA01000232">
    <property type="protein sequence ID" value="OAJ60187.1"/>
    <property type="molecule type" value="Genomic_DNA"/>
</dbReference>
<keyword evidence="4 8" id="KW-1003">Cell membrane</keyword>
<evidence type="ECO:0000313" key="12">
    <source>
        <dbReference type="Proteomes" id="UP000078116"/>
    </source>
</evidence>
<dbReference type="RefSeq" id="WP_064267850.1">
    <property type="nucleotide sequence ID" value="NZ_LXJZ01000151.1"/>
</dbReference>
<feature type="transmembrane region" description="Helical" evidence="8">
    <location>
        <begin position="139"/>
        <end position="164"/>
    </location>
</feature>
<evidence type="ECO:0000256" key="5">
    <source>
        <dbReference type="ARBA" id="ARBA00022692"/>
    </source>
</evidence>
<proteinExistence type="inferred from homology"/>
<gene>
    <name evidence="9" type="ORF">A6V36_28325</name>
    <name evidence="10" type="ORF">A6V37_25930</name>
</gene>
<comment type="similarity">
    <text evidence="2 8">Belongs to the 4-toluene sulfonate uptake permease (TSUP) (TC 2.A.102) family.</text>
</comment>
<dbReference type="Pfam" id="PF01925">
    <property type="entry name" value="TauE"/>
    <property type="match status" value="1"/>
</dbReference>
<evidence type="ECO:0000256" key="4">
    <source>
        <dbReference type="ARBA" id="ARBA00022475"/>
    </source>
</evidence>
<keyword evidence="5 8" id="KW-0812">Transmembrane</keyword>
<dbReference type="InterPro" id="IPR002781">
    <property type="entry name" value="TM_pro_TauE-like"/>
</dbReference>
<dbReference type="Proteomes" id="UP000077961">
    <property type="component" value="Unassembled WGS sequence"/>
</dbReference>
<keyword evidence="11" id="KW-1185">Reference proteome</keyword>
<keyword evidence="3" id="KW-0813">Transport</keyword>
<evidence type="ECO:0000256" key="6">
    <source>
        <dbReference type="ARBA" id="ARBA00022989"/>
    </source>
</evidence>
<dbReference type="EMBL" id="LXJZ01000151">
    <property type="protein sequence ID" value="OAJ59245.1"/>
    <property type="molecule type" value="Genomic_DNA"/>
</dbReference>
<evidence type="ECO:0000256" key="2">
    <source>
        <dbReference type="ARBA" id="ARBA00009142"/>
    </source>
</evidence>
<keyword evidence="7 8" id="KW-0472">Membrane</keyword>
<dbReference type="OrthoDB" id="7843147at2"/>
<evidence type="ECO:0000313" key="9">
    <source>
        <dbReference type="EMBL" id="OAJ59245.1"/>
    </source>
</evidence>
<dbReference type="STRING" id="1462993.A6V36_28325"/>
<feature type="transmembrane region" description="Helical" evidence="8">
    <location>
        <begin position="176"/>
        <end position="193"/>
    </location>
</feature>
<comment type="subcellular location">
    <subcellularLocation>
        <location evidence="1 8">Cell membrane</location>
        <topology evidence="1 8">Multi-pass membrane protein</topology>
    </subcellularLocation>
</comment>
<evidence type="ECO:0000256" key="8">
    <source>
        <dbReference type="RuleBase" id="RU363041"/>
    </source>
</evidence>